<dbReference type="PANTHER" id="PTHR16557:SF10">
    <property type="entry name" value="2-OXOGLUTARATE-DEPENDENT DIOXYGENASE FAMILY PROTEIN"/>
    <property type="match status" value="1"/>
</dbReference>
<feature type="region of interest" description="Disordered" evidence="7">
    <location>
        <begin position="57"/>
        <end position="77"/>
    </location>
</feature>
<evidence type="ECO:0000313" key="9">
    <source>
        <dbReference type="EMBL" id="KAE8726696.1"/>
    </source>
</evidence>
<feature type="binding site" evidence="6">
    <location>
        <position position="370"/>
    </location>
    <ligand>
        <name>Fe cation</name>
        <dbReference type="ChEBI" id="CHEBI:24875"/>
        <note>catalytic</note>
    </ligand>
</feature>
<dbReference type="AlphaFoldDB" id="A0A6A3CD30"/>
<dbReference type="GO" id="GO:0035516">
    <property type="term" value="F:broad specificity oxidative DNA demethylase activity"/>
    <property type="evidence" value="ECO:0007669"/>
    <property type="project" value="TreeGrafter"/>
</dbReference>
<evidence type="ECO:0000256" key="5">
    <source>
        <dbReference type="ARBA" id="ARBA00023004"/>
    </source>
</evidence>
<feature type="domain" description="Fe2OG dioxygenase" evidence="8">
    <location>
        <begin position="352"/>
        <end position="462"/>
    </location>
</feature>
<dbReference type="Gene3D" id="2.60.120.590">
    <property type="entry name" value="Alpha-ketoglutarate-dependent dioxygenase AlkB-like"/>
    <property type="match status" value="1"/>
</dbReference>
<evidence type="ECO:0000256" key="4">
    <source>
        <dbReference type="ARBA" id="ARBA00023002"/>
    </source>
</evidence>
<dbReference type="GO" id="GO:0008198">
    <property type="term" value="F:ferrous iron binding"/>
    <property type="evidence" value="ECO:0007669"/>
    <property type="project" value="TreeGrafter"/>
</dbReference>
<dbReference type="SUPFAM" id="SSF51197">
    <property type="entry name" value="Clavaminate synthase-like"/>
    <property type="match status" value="1"/>
</dbReference>
<evidence type="ECO:0000256" key="2">
    <source>
        <dbReference type="ARBA" id="ARBA00022723"/>
    </source>
</evidence>
<dbReference type="PROSITE" id="PS51471">
    <property type="entry name" value="FE2OG_OXY"/>
    <property type="match status" value="1"/>
</dbReference>
<evidence type="ECO:0000256" key="3">
    <source>
        <dbReference type="ARBA" id="ARBA00022964"/>
    </source>
</evidence>
<evidence type="ECO:0000256" key="1">
    <source>
        <dbReference type="ARBA" id="ARBA00007879"/>
    </source>
</evidence>
<dbReference type="OrthoDB" id="6614653at2759"/>
<keyword evidence="2 6" id="KW-0479">Metal-binding</keyword>
<evidence type="ECO:0000259" key="8">
    <source>
        <dbReference type="PROSITE" id="PS51471"/>
    </source>
</evidence>
<dbReference type="InterPro" id="IPR037151">
    <property type="entry name" value="AlkB-like_sf"/>
</dbReference>
<organism evidence="9 10">
    <name type="scientific">Hibiscus syriacus</name>
    <name type="common">Rose of Sharon</name>
    <dbReference type="NCBI Taxonomy" id="106335"/>
    <lineage>
        <taxon>Eukaryota</taxon>
        <taxon>Viridiplantae</taxon>
        <taxon>Streptophyta</taxon>
        <taxon>Embryophyta</taxon>
        <taxon>Tracheophyta</taxon>
        <taxon>Spermatophyta</taxon>
        <taxon>Magnoliopsida</taxon>
        <taxon>eudicotyledons</taxon>
        <taxon>Gunneridae</taxon>
        <taxon>Pentapetalae</taxon>
        <taxon>rosids</taxon>
        <taxon>malvids</taxon>
        <taxon>Malvales</taxon>
        <taxon>Malvaceae</taxon>
        <taxon>Malvoideae</taxon>
        <taxon>Hibiscus</taxon>
    </lineage>
</organism>
<dbReference type="GO" id="GO:0035513">
    <property type="term" value="P:oxidative RNA demethylation"/>
    <property type="evidence" value="ECO:0007669"/>
    <property type="project" value="TreeGrafter"/>
</dbReference>
<protein>
    <submittedName>
        <fullName evidence="9">2-oxoglutarate-dependent dioxygenase family protein isoform 2</fullName>
    </submittedName>
</protein>
<keyword evidence="10" id="KW-1185">Reference proteome</keyword>
<comment type="cofactor">
    <cofactor evidence="6">
        <name>Fe(2+)</name>
        <dbReference type="ChEBI" id="CHEBI:29033"/>
    </cofactor>
    <text evidence="6">Binds 1 Fe(2+) ion per subunit.</text>
</comment>
<evidence type="ECO:0000313" key="10">
    <source>
        <dbReference type="Proteomes" id="UP000436088"/>
    </source>
</evidence>
<reference evidence="9" key="1">
    <citation type="submission" date="2019-09" db="EMBL/GenBank/DDBJ databases">
        <title>Draft genome information of white flower Hibiscus syriacus.</title>
        <authorList>
            <person name="Kim Y.-M."/>
        </authorList>
    </citation>
    <scope>NUCLEOTIDE SEQUENCE [LARGE SCALE GENOMIC DNA]</scope>
    <source>
        <strain evidence="9">YM2019G1</strain>
    </source>
</reference>
<dbReference type="InterPro" id="IPR004574">
    <property type="entry name" value="Alkb"/>
</dbReference>
<name>A0A6A3CD30_HIBSY</name>
<gene>
    <name evidence="9" type="ORF">F3Y22_tig00006507pilonHSYRG00046</name>
</gene>
<sequence length="462" mass="51878">MLALQRITRFDHCRLSTAALISRQISLPYCFMKKMNASQKHISSNSVYSSKQHITAQKPFGNESSAEETSQSSLGGNINQKQFQSSYEKNFPSLSVNVGSSSKGKNFENWRKRTGSAFELMQEAINSSELEGIAILQEDGGTWIDLGLRPRPRPANSSEHEGIVSLQESEYEGVVKVASVQEENYFPSHFGKKKVYRKYFEKSNNVVGTKSSDCSEGLPKPERFNICLPRFRDIKAQEILRPGMVLLKHYISLRDQINIVKTCNSLGEGPGGFYRPGYKDGAKLRLHMMCLGLNWDPQTRKYDKRHPVDNCEPPEIPLGFRLLVQSAIKDAHCLIKKDSDMVNPEDILPSMTPNICIINFYSIHGRLGLHQDRDESRDSLYKGLPVVSFSIGDSAEFLYGDGREIDQAKKVLLESGDVLLFGGESRMVFHGVPSIVPSSAPEPLKTKTGLRHGRLNLTFRQI</sequence>
<evidence type="ECO:0000256" key="6">
    <source>
        <dbReference type="PIRSR" id="PIRSR604574-2"/>
    </source>
</evidence>
<feature type="binding site" evidence="6">
    <location>
        <position position="372"/>
    </location>
    <ligand>
        <name>Fe cation</name>
        <dbReference type="ChEBI" id="CHEBI:24875"/>
        <note>catalytic</note>
    </ligand>
</feature>
<proteinExistence type="inferred from homology"/>
<accession>A0A6A3CD30</accession>
<dbReference type="EMBL" id="VEPZ02000350">
    <property type="protein sequence ID" value="KAE8726696.1"/>
    <property type="molecule type" value="Genomic_DNA"/>
</dbReference>
<comment type="caution">
    <text evidence="9">The sequence shown here is derived from an EMBL/GenBank/DDBJ whole genome shotgun (WGS) entry which is preliminary data.</text>
</comment>
<dbReference type="GO" id="GO:0005737">
    <property type="term" value="C:cytoplasm"/>
    <property type="evidence" value="ECO:0007669"/>
    <property type="project" value="TreeGrafter"/>
</dbReference>
<keyword evidence="5 6" id="KW-0408">Iron</keyword>
<dbReference type="InterPro" id="IPR005123">
    <property type="entry name" value="Oxoglu/Fe-dep_dioxygenase_dom"/>
</dbReference>
<evidence type="ECO:0000256" key="7">
    <source>
        <dbReference type="SAM" id="MobiDB-lite"/>
    </source>
</evidence>
<comment type="similarity">
    <text evidence="1">Belongs to the alkB family.</text>
</comment>
<keyword evidence="3 9" id="KW-0223">Dioxygenase</keyword>
<feature type="binding site" evidence="6">
    <location>
        <position position="430"/>
    </location>
    <ligand>
        <name>Fe cation</name>
        <dbReference type="ChEBI" id="CHEBI:24875"/>
        <note>catalytic</note>
    </ligand>
</feature>
<dbReference type="Proteomes" id="UP000436088">
    <property type="component" value="Unassembled WGS sequence"/>
</dbReference>
<dbReference type="GO" id="GO:0035515">
    <property type="term" value="F:oxidative RNA demethylase activity"/>
    <property type="evidence" value="ECO:0007669"/>
    <property type="project" value="TreeGrafter"/>
</dbReference>
<dbReference type="InterPro" id="IPR027450">
    <property type="entry name" value="AlkB-like"/>
</dbReference>
<dbReference type="PANTHER" id="PTHR16557">
    <property type="entry name" value="ALKYLATED DNA REPAIR PROTEIN ALKB-RELATED"/>
    <property type="match status" value="1"/>
</dbReference>
<feature type="compositionally biased region" description="Polar residues" evidence="7">
    <location>
        <begin position="62"/>
        <end position="77"/>
    </location>
</feature>
<keyword evidence="4" id="KW-0560">Oxidoreductase</keyword>
<dbReference type="Pfam" id="PF13532">
    <property type="entry name" value="2OG-FeII_Oxy_2"/>
    <property type="match status" value="1"/>
</dbReference>